<accession>A0A4R4FFN5</accession>
<reference evidence="2 3" key="1">
    <citation type="journal article" date="2016" name="Nat. Microbiol.">
        <title>The Mouse Intestinal Bacterial Collection (miBC) provides host-specific insight into cultured diversity and functional potential of the gut microbiota.</title>
        <authorList>
            <person name="Lagkouvardos I."/>
            <person name="Pukall R."/>
            <person name="Abt B."/>
            <person name="Foesel B.U."/>
            <person name="Meier-Kolthoff J.P."/>
            <person name="Kumar N."/>
            <person name="Bresciani A."/>
            <person name="Martinez I."/>
            <person name="Just S."/>
            <person name="Ziegler C."/>
            <person name="Brugiroux S."/>
            <person name="Garzetti D."/>
            <person name="Wenning M."/>
            <person name="Bui T.P."/>
            <person name="Wang J."/>
            <person name="Hugenholtz F."/>
            <person name="Plugge C.M."/>
            <person name="Peterson D.A."/>
            <person name="Hornef M.W."/>
            <person name="Baines J.F."/>
            <person name="Smidt H."/>
            <person name="Walter J."/>
            <person name="Kristiansen K."/>
            <person name="Nielsen H.B."/>
            <person name="Haller D."/>
            <person name="Overmann J."/>
            <person name="Stecher B."/>
            <person name="Clavel T."/>
        </authorList>
    </citation>
    <scope>NUCLEOTIDE SEQUENCE [LARGE SCALE GENOMIC DNA]</scope>
    <source>
        <strain evidence="2 3">DSM 28560</strain>
    </source>
</reference>
<gene>
    <name evidence="2" type="ORF">E1963_06585</name>
</gene>
<proteinExistence type="predicted"/>
<sequence>MKQLWKKHRIALTAAGLVVCLTACLGAGIAYSRARTEKDVVKAAEKETESGSGEQDAPKMNVPWEDGTLYKDVLNDSYADIGQEVCRKFGLDYETVTMKDVTAEMRNYEEVLILLKDMGANPLLEENEDKKAIEEDNGYSDATMSLEIYIDEIYAFGGGRDVIEEICGKYDIDPDQAVVSDLTAEQLEEIGALAYETSDHPKD</sequence>
<keyword evidence="3" id="KW-1185">Reference proteome</keyword>
<evidence type="ECO:0000256" key="1">
    <source>
        <dbReference type="SAM" id="MobiDB-lite"/>
    </source>
</evidence>
<feature type="region of interest" description="Disordered" evidence="1">
    <location>
        <begin position="42"/>
        <end position="61"/>
    </location>
</feature>
<protein>
    <submittedName>
        <fullName evidence="2">Uncharacterized protein</fullName>
    </submittedName>
</protein>
<dbReference type="Proteomes" id="UP000295710">
    <property type="component" value="Unassembled WGS sequence"/>
</dbReference>
<name>A0A4R4FFN5_9FIRM</name>
<dbReference type="RefSeq" id="WP_132276467.1">
    <property type="nucleotide sequence ID" value="NZ_JAOBST010000009.1"/>
</dbReference>
<evidence type="ECO:0000313" key="3">
    <source>
        <dbReference type="Proteomes" id="UP000295710"/>
    </source>
</evidence>
<evidence type="ECO:0000313" key="2">
    <source>
        <dbReference type="EMBL" id="TDA22417.1"/>
    </source>
</evidence>
<comment type="caution">
    <text evidence="2">The sequence shown here is derived from an EMBL/GenBank/DDBJ whole genome shotgun (WGS) entry which is preliminary data.</text>
</comment>
<organism evidence="2 3">
    <name type="scientific">Extibacter muris</name>
    <dbReference type="NCBI Taxonomy" id="1796622"/>
    <lineage>
        <taxon>Bacteria</taxon>
        <taxon>Bacillati</taxon>
        <taxon>Bacillota</taxon>
        <taxon>Clostridia</taxon>
        <taxon>Lachnospirales</taxon>
        <taxon>Lachnospiraceae</taxon>
        <taxon>Extibacter</taxon>
    </lineage>
</organism>
<dbReference type="AlphaFoldDB" id="A0A4R4FFN5"/>
<dbReference type="EMBL" id="SMMX01000004">
    <property type="protein sequence ID" value="TDA22417.1"/>
    <property type="molecule type" value="Genomic_DNA"/>
</dbReference>